<dbReference type="InterPro" id="IPR008538">
    <property type="entry name" value="Uma2"/>
</dbReference>
<dbReference type="OrthoDB" id="461333at2"/>
<gene>
    <name evidence="2" type="ORF">ThimaDRAFT_4846</name>
</gene>
<dbReference type="PANTHER" id="PTHR34107">
    <property type="entry name" value="SLL0198 PROTEIN-RELATED"/>
    <property type="match status" value="1"/>
</dbReference>
<dbReference type="EMBL" id="AFWV01000034">
    <property type="protein sequence ID" value="EGV15875.1"/>
    <property type="molecule type" value="Genomic_DNA"/>
</dbReference>
<dbReference type="SUPFAM" id="SSF52980">
    <property type="entry name" value="Restriction endonuclease-like"/>
    <property type="match status" value="1"/>
</dbReference>
<name>F9UIU3_9GAMM</name>
<reference evidence="2 3" key="1">
    <citation type="submission" date="2011-06" db="EMBL/GenBank/DDBJ databases">
        <title>The draft genome of Thiocapsa marina 5811.</title>
        <authorList>
            <consortium name="US DOE Joint Genome Institute (JGI-PGF)"/>
            <person name="Lucas S."/>
            <person name="Han J."/>
            <person name="Cheng J.-F."/>
            <person name="Goodwin L."/>
            <person name="Pitluck S."/>
            <person name="Peters L."/>
            <person name="Land M.L."/>
            <person name="Hauser L."/>
            <person name="Vogl K."/>
            <person name="Liu Z."/>
            <person name="Imhoff J."/>
            <person name="Thiel V."/>
            <person name="Frigaard N.-U."/>
            <person name="Bryant D."/>
            <person name="Woyke T.J."/>
        </authorList>
    </citation>
    <scope>NUCLEOTIDE SEQUENCE [LARGE SCALE GENOMIC DNA]</scope>
    <source>
        <strain evidence="2 3">5811</strain>
    </source>
</reference>
<dbReference type="eggNOG" id="COG4636">
    <property type="taxonomic scope" value="Bacteria"/>
</dbReference>
<evidence type="ECO:0000313" key="2">
    <source>
        <dbReference type="EMBL" id="EGV15875.1"/>
    </source>
</evidence>
<keyword evidence="3" id="KW-1185">Reference proteome</keyword>
<sequence length="191" mass="21291">MSANQKTRPTLYEQLEALPEGLTGEILNGQLYTQPRPSGAHVVTASALGYELFGPFQRGRGGPGGWWIIDEPELHFIRDTEVDVPDLAGWRRGRLPRIPQDHRFTVVPDWVCEILSPSTESKDREVKMPIYAHFGVAYAWLIDPRAHTLEAYVLDDGDWREIGRFAGGAPVSVAPFEAVAIALDDLWAPTD</sequence>
<protein>
    <recommendedName>
        <fullName evidence="1">Putative restriction endonuclease domain-containing protein</fullName>
    </recommendedName>
</protein>
<dbReference type="Proteomes" id="UP000005459">
    <property type="component" value="Unassembled WGS sequence"/>
</dbReference>
<dbReference type="STRING" id="768671.ThimaDRAFT_4846"/>
<dbReference type="PANTHER" id="PTHR34107:SF4">
    <property type="entry name" value="SLL1222 PROTEIN"/>
    <property type="match status" value="1"/>
</dbReference>
<accession>F9UIU3</accession>
<dbReference type="InterPro" id="IPR012296">
    <property type="entry name" value="Nuclease_put_TT1808"/>
</dbReference>
<dbReference type="InterPro" id="IPR011335">
    <property type="entry name" value="Restrct_endonuc-II-like"/>
</dbReference>
<feature type="domain" description="Putative restriction endonuclease" evidence="1">
    <location>
        <begin position="12"/>
        <end position="179"/>
    </location>
</feature>
<evidence type="ECO:0000259" key="1">
    <source>
        <dbReference type="Pfam" id="PF05685"/>
    </source>
</evidence>
<dbReference type="Pfam" id="PF05685">
    <property type="entry name" value="Uma2"/>
    <property type="match status" value="1"/>
</dbReference>
<dbReference type="RefSeq" id="WP_007195713.1">
    <property type="nucleotide sequence ID" value="NZ_AFWV01000034.1"/>
</dbReference>
<dbReference type="CDD" id="cd06260">
    <property type="entry name" value="DUF820-like"/>
    <property type="match status" value="1"/>
</dbReference>
<organism evidence="2 3">
    <name type="scientific">Thiocapsa marina 5811</name>
    <dbReference type="NCBI Taxonomy" id="768671"/>
    <lineage>
        <taxon>Bacteria</taxon>
        <taxon>Pseudomonadati</taxon>
        <taxon>Pseudomonadota</taxon>
        <taxon>Gammaproteobacteria</taxon>
        <taxon>Chromatiales</taxon>
        <taxon>Chromatiaceae</taxon>
        <taxon>Thiocapsa</taxon>
    </lineage>
</organism>
<dbReference type="AlphaFoldDB" id="F9UIU3"/>
<dbReference type="PATRIC" id="fig|768671.3.peg.5094"/>
<evidence type="ECO:0000313" key="3">
    <source>
        <dbReference type="Proteomes" id="UP000005459"/>
    </source>
</evidence>
<dbReference type="Gene3D" id="3.90.1570.10">
    <property type="entry name" value="tt1808, chain A"/>
    <property type="match status" value="1"/>
</dbReference>
<proteinExistence type="predicted"/>